<gene>
    <name evidence="2" type="ORF">HNQ64_004781</name>
</gene>
<evidence type="ECO:0008006" key="4">
    <source>
        <dbReference type="Google" id="ProtNLM"/>
    </source>
</evidence>
<keyword evidence="1" id="KW-0472">Membrane</keyword>
<feature type="transmembrane region" description="Helical" evidence="1">
    <location>
        <begin position="156"/>
        <end position="177"/>
    </location>
</feature>
<feature type="transmembrane region" description="Helical" evidence="1">
    <location>
        <begin position="43"/>
        <end position="66"/>
    </location>
</feature>
<evidence type="ECO:0000313" key="3">
    <source>
        <dbReference type="Proteomes" id="UP000534294"/>
    </source>
</evidence>
<dbReference type="Proteomes" id="UP000534294">
    <property type="component" value="Unassembled WGS sequence"/>
</dbReference>
<sequence length="190" mass="21509">MTHGAAINSEKVSMQGKLTNNRYNLLRLSSPGRRERWTSKLGNFLLCLGLLVGFPLMLAGLGYSVWRHYDLLHHGIEKRVLVLGLDRTTYAPKGGATYDYRLEVDGRRFTQGFRTQLPIGHQVTMLASPTNPRDLTPGSRNSTWFELFSATLGGRWLTLAVLVGFPVSVILATPELFRLMHRSWRKVLNR</sequence>
<name>A0A7W7YQJ4_9BACT</name>
<keyword evidence="1" id="KW-1133">Transmembrane helix</keyword>
<reference evidence="2 3" key="1">
    <citation type="submission" date="2020-08" db="EMBL/GenBank/DDBJ databases">
        <title>Genomic Encyclopedia of Type Strains, Phase IV (KMG-IV): sequencing the most valuable type-strain genomes for metagenomic binning, comparative biology and taxonomic classification.</title>
        <authorList>
            <person name="Goeker M."/>
        </authorList>
    </citation>
    <scope>NUCLEOTIDE SEQUENCE [LARGE SCALE GENOMIC DNA]</scope>
    <source>
        <strain evidence="2 3">DSM 12251</strain>
    </source>
</reference>
<dbReference type="EMBL" id="JACHIF010000014">
    <property type="protein sequence ID" value="MBB5040495.1"/>
    <property type="molecule type" value="Genomic_DNA"/>
</dbReference>
<evidence type="ECO:0000313" key="2">
    <source>
        <dbReference type="EMBL" id="MBB5040495.1"/>
    </source>
</evidence>
<evidence type="ECO:0000256" key="1">
    <source>
        <dbReference type="SAM" id="Phobius"/>
    </source>
</evidence>
<keyword evidence="1" id="KW-0812">Transmembrane</keyword>
<comment type="caution">
    <text evidence="2">The sequence shown here is derived from an EMBL/GenBank/DDBJ whole genome shotgun (WGS) entry which is preliminary data.</text>
</comment>
<proteinExistence type="predicted"/>
<organism evidence="2 3">
    <name type="scientific">Prosthecobacter dejongeii</name>
    <dbReference type="NCBI Taxonomy" id="48465"/>
    <lineage>
        <taxon>Bacteria</taxon>
        <taxon>Pseudomonadati</taxon>
        <taxon>Verrucomicrobiota</taxon>
        <taxon>Verrucomicrobiia</taxon>
        <taxon>Verrucomicrobiales</taxon>
        <taxon>Verrucomicrobiaceae</taxon>
        <taxon>Prosthecobacter</taxon>
    </lineage>
</organism>
<protein>
    <recommendedName>
        <fullName evidence="4">DUF3592 domain-containing protein</fullName>
    </recommendedName>
</protein>
<dbReference type="RefSeq" id="WP_184213119.1">
    <property type="nucleotide sequence ID" value="NZ_JACHIF010000014.1"/>
</dbReference>
<keyword evidence="3" id="KW-1185">Reference proteome</keyword>
<dbReference type="AlphaFoldDB" id="A0A7W7YQJ4"/>
<accession>A0A7W7YQJ4</accession>